<dbReference type="InterPro" id="IPR052792">
    <property type="entry name" value="Thioredoxin_dom-contain_11"/>
</dbReference>
<name>A0A5K3EET1_MESCO</name>
<organism evidence="1">
    <name type="scientific">Mesocestoides corti</name>
    <name type="common">Flatworm</name>
    <dbReference type="NCBI Taxonomy" id="53468"/>
    <lineage>
        <taxon>Eukaryota</taxon>
        <taxon>Metazoa</taxon>
        <taxon>Spiralia</taxon>
        <taxon>Lophotrochozoa</taxon>
        <taxon>Platyhelminthes</taxon>
        <taxon>Cestoda</taxon>
        <taxon>Eucestoda</taxon>
        <taxon>Cyclophyllidea</taxon>
        <taxon>Mesocestoididae</taxon>
        <taxon>Mesocestoides</taxon>
    </lineage>
</organism>
<dbReference type="AlphaFoldDB" id="A0A5K3EET1"/>
<dbReference type="InterPro" id="IPR036249">
    <property type="entry name" value="Thioredoxin-like_sf"/>
</dbReference>
<accession>A0A5K3EET1</accession>
<reference evidence="1" key="1">
    <citation type="submission" date="2019-11" db="UniProtKB">
        <authorList>
            <consortium name="WormBaseParasite"/>
        </authorList>
    </citation>
    <scope>IDENTIFICATION</scope>
</reference>
<evidence type="ECO:0000313" key="1">
    <source>
        <dbReference type="WBParaSite" id="MCU_000008-RA"/>
    </source>
</evidence>
<dbReference type="Gene3D" id="3.40.30.10">
    <property type="entry name" value="Glutaredoxin"/>
    <property type="match status" value="2"/>
</dbReference>
<protein>
    <submittedName>
        <fullName evidence="1">Thioredoxin domain-containing protein</fullName>
    </submittedName>
</protein>
<sequence>MVFSYPLPALAISCWRGPCVTAFPSNSFPKLVWGHAYGASGVRAFERFPSIVRKAKRIYDPIIPVGNCSELSIVVSNYEFTILGRIDASPHPSSSFLQFSELATRMMSAYHIPVHPHFMLEPSTDIAFAIMPSNADVCSLETSVPINILFRSGKVAKPLYDYRYSEEWSVRNLMQTVFSEIEKMSSAYKGSNLLILPHLSTAFPLPYNISEHSPLLLLSTDSHNDLDISHLPDVYMFNSLQISYTICPHEDVNDKPTENVFPNADSQRYHLFSGALSKLLQRCQTAVVCPIWWRKTSAYSPRSYLDSWLSCGLDKSVSSLPSNQTFIPVSQVLTSSLWDHPSRNDFIDLAAHLLNDERKPNESPVPYKGIDGLFLVSKINRRCCEFAVQEATNQVGVFSTSKVRAHALALLKGQTELEHGRICPQDELKNYTHVKAPSIDGLGCRRWGNDSLTFVTVSARNPPPWVNVLIGDEGNLPAISIIDSKAEAVFTMKEDLSYANLAAFIGKFHNGTLERHLFSRKKILQQDNLLHEAHNATELESLIGLANKHVVVLFFGRHCGYTTHGRGALYEFRSVARHFVNHQSLLFVTVDVDSVQLPWSLTVEHIPVIILFPLDRKSNSIVFPQALLSSSDLYSNLINFLRKHTSSTSNSSVPANDAFRLAQHIDVHVARLTSGEVLLGDLIQRLRISLVELSSLIQMHPFKHVASTAAGQLSLRCLLFTRHRLSSQWRRLVEARERLIKERNHAKAVRVHLITR</sequence>
<proteinExistence type="predicted"/>
<dbReference type="SUPFAM" id="SSF52833">
    <property type="entry name" value="Thioredoxin-like"/>
    <property type="match status" value="1"/>
</dbReference>
<dbReference type="WBParaSite" id="MCU_000008-RA">
    <property type="protein sequence ID" value="MCU_000008-RA"/>
    <property type="gene ID" value="MCU_000008"/>
</dbReference>
<dbReference type="PANTHER" id="PTHR46497">
    <property type="entry name" value="THIOREDOXIN DOMAIN-CONTAINING PROTEIN 11"/>
    <property type="match status" value="1"/>
</dbReference>
<dbReference type="PANTHER" id="PTHR46497:SF1">
    <property type="entry name" value="THIOREDOXIN DOMAIN-CONTAINING PROTEIN 11"/>
    <property type="match status" value="1"/>
</dbReference>